<dbReference type="PANTHER" id="PTHR47338">
    <property type="entry name" value="ZN(II)2CYS6 TRANSCRIPTION FACTOR (EUROFUNG)-RELATED"/>
    <property type="match status" value="1"/>
</dbReference>
<reference evidence="7 8" key="1">
    <citation type="submission" date="2015-06" db="EMBL/GenBank/DDBJ databases">
        <title>Draft genome of the ant-associated black yeast Phialophora attae CBS 131958.</title>
        <authorList>
            <person name="Moreno L.F."/>
            <person name="Stielow B.J."/>
            <person name="de Hoog S."/>
            <person name="Vicente V.A."/>
            <person name="Weiss V.A."/>
            <person name="de Vries M."/>
            <person name="Cruz L.M."/>
            <person name="Souza E.M."/>
        </authorList>
    </citation>
    <scope>NUCLEOTIDE SEQUENCE [LARGE SCALE GENOMIC DNA]</scope>
    <source>
        <strain evidence="7 8">CBS 131958</strain>
    </source>
</reference>
<keyword evidence="2" id="KW-0479">Metal-binding</keyword>
<keyword evidence="3" id="KW-0805">Transcription regulation</keyword>
<dbReference type="VEuPathDB" id="FungiDB:AB675_7035"/>
<keyword evidence="4" id="KW-0804">Transcription</keyword>
<protein>
    <recommendedName>
        <fullName evidence="9">Transcription factor domain-containing protein</fullName>
    </recommendedName>
</protein>
<dbReference type="PANTHER" id="PTHR47338:SF20">
    <property type="entry name" value="ZN(II)2CYS6 TRANSCRIPTION FACTOR (EUROFUNG)"/>
    <property type="match status" value="1"/>
</dbReference>
<dbReference type="GO" id="GO:0046872">
    <property type="term" value="F:metal ion binding"/>
    <property type="evidence" value="ECO:0007669"/>
    <property type="project" value="UniProtKB-KW"/>
</dbReference>
<evidence type="ECO:0000313" key="7">
    <source>
        <dbReference type="EMBL" id="KPI43234.1"/>
    </source>
</evidence>
<organism evidence="7 8">
    <name type="scientific">Cyphellophora attinorum</name>
    <dbReference type="NCBI Taxonomy" id="1664694"/>
    <lineage>
        <taxon>Eukaryota</taxon>
        <taxon>Fungi</taxon>
        <taxon>Dikarya</taxon>
        <taxon>Ascomycota</taxon>
        <taxon>Pezizomycotina</taxon>
        <taxon>Eurotiomycetes</taxon>
        <taxon>Chaetothyriomycetidae</taxon>
        <taxon>Chaetothyriales</taxon>
        <taxon>Cyphellophoraceae</taxon>
        <taxon>Cyphellophora</taxon>
    </lineage>
</organism>
<comment type="caution">
    <text evidence="7">The sequence shown here is derived from an EMBL/GenBank/DDBJ whole genome shotgun (WGS) entry which is preliminary data.</text>
</comment>
<evidence type="ECO:0000256" key="3">
    <source>
        <dbReference type="ARBA" id="ARBA00023015"/>
    </source>
</evidence>
<feature type="region of interest" description="Disordered" evidence="6">
    <location>
        <begin position="29"/>
        <end position="66"/>
    </location>
</feature>
<dbReference type="CDD" id="cd12148">
    <property type="entry name" value="fungal_TF_MHR"/>
    <property type="match status" value="1"/>
</dbReference>
<keyword evidence="5" id="KW-0539">Nucleus</keyword>
<evidence type="ECO:0008006" key="9">
    <source>
        <dbReference type="Google" id="ProtNLM"/>
    </source>
</evidence>
<sequence>MKREQTSVASASVPTPAAAITPVYIEPTLRSPATGPRDLTATGSGIATPTGGFYGGQPPSKRSRHRLESEAAVKDLMSLGPAVLFSLAETWFKENQPWCPILSHDHISQALASLPDPVDAIDDIELRAVLALEISYSTQALSLGYHGRTRLSQYLRGDVVTEAMAHPSISSLRALQIMALMDYGSDNIPSTFSLMSICRRMCENLGMFEKLRAQLEARSPAQIGPPPTDNSGGDASTISVTWCILALDAVSTLGVGWRDVSAALVDHLSSVAYVSTPHFRDSFRGHVHLAAIGLQPVHEFLHERALAPMQSVDDDDLARCDDMYQNLMLYVEAQPKTSYTILENGVVDFDPNLVHTETLVYATTVMMYQGLIDFERSTPAIALERCLQMCNENMVTLVRSISDADAELNTPLLASFIFVGARFKVVYCRQRGEPLDVPFDNLMHALNMCARRWVVARRLDIALRAAALEVLKGRSDTALPLSFWDLKKSYLDISEELKTWVSTWRTPFQDTSLSGPYSWFLGW</sequence>
<evidence type="ECO:0000256" key="1">
    <source>
        <dbReference type="ARBA" id="ARBA00004123"/>
    </source>
</evidence>
<dbReference type="AlphaFoldDB" id="A0A0N1HDR3"/>
<evidence type="ECO:0000256" key="4">
    <source>
        <dbReference type="ARBA" id="ARBA00023163"/>
    </source>
</evidence>
<dbReference type="OrthoDB" id="2943660at2759"/>
<dbReference type="Proteomes" id="UP000038010">
    <property type="component" value="Unassembled WGS sequence"/>
</dbReference>
<dbReference type="GeneID" id="28739252"/>
<comment type="subcellular location">
    <subcellularLocation>
        <location evidence="1">Nucleus</location>
    </subcellularLocation>
</comment>
<proteinExistence type="predicted"/>
<evidence type="ECO:0000256" key="2">
    <source>
        <dbReference type="ARBA" id="ARBA00022723"/>
    </source>
</evidence>
<dbReference type="RefSeq" id="XP_018003197.1">
    <property type="nucleotide sequence ID" value="XM_018147372.1"/>
</dbReference>
<dbReference type="GO" id="GO:0005634">
    <property type="term" value="C:nucleus"/>
    <property type="evidence" value="ECO:0007669"/>
    <property type="project" value="UniProtKB-SubCell"/>
</dbReference>
<gene>
    <name evidence="7" type="ORF">AB675_7035</name>
</gene>
<accession>A0A0N1HDR3</accession>
<dbReference type="GO" id="GO:0000981">
    <property type="term" value="F:DNA-binding transcription factor activity, RNA polymerase II-specific"/>
    <property type="evidence" value="ECO:0007669"/>
    <property type="project" value="InterPro"/>
</dbReference>
<keyword evidence="8" id="KW-1185">Reference proteome</keyword>
<dbReference type="InterPro" id="IPR050815">
    <property type="entry name" value="TF_fung"/>
</dbReference>
<dbReference type="EMBL" id="LFJN01000005">
    <property type="protein sequence ID" value="KPI43234.1"/>
    <property type="molecule type" value="Genomic_DNA"/>
</dbReference>
<evidence type="ECO:0000256" key="5">
    <source>
        <dbReference type="ARBA" id="ARBA00023242"/>
    </source>
</evidence>
<name>A0A0N1HDR3_9EURO</name>
<evidence type="ECO:0000313" key="8">
    <source>
        <dbReference type="Proteomes" id="UP000038010"/>
    </source>
</evidence>
<evidence type="ECO:0000256" key="6">
    <source>
        <dbReference type="SAM" id="MobiDB-lite"/>
    </source>
</evidence>